<dbReference type="InterPro" id="IPR040921">
    <property type="entry name" value="Peptidase_S66C"/>
</dbReference>
<dbReference type="SUPFAM" id="SSF52317">
    <property type="entry name" value="Class I glutamine amidotransferase-like"/>
    <property type="match status" value="1"/>
</dbReference>
<evidence type="ECO:0000256" key="3">
    <source>
        <dbReference type="ARBA" id="ARBA00022670"/>
    </source>
</evidence>
<dbReference type="Gene3D" id="3.40.50.10740">
    <property type="entry name" value="Class I glutamine amidotransferase-like"/>
    <property type="match status" value="1"/>
</dbReference>
<dbReference type="PANTHER" id="PTHR30237">
    <property type="entry name" value="MURAMOYLTETRAPEPTIDE CARBOXYPEPTIDASE"/>
    <property type="match status" value="1"/>
</dbReference>
<dbReference type="AlphaFoldDB" id="A0A4R6J909"/>
<comment type="similarity">
    <text evidence="1">Belongs to the peptidase S66 family.</text>
</comment>
<evidence type="ECO:0000256" key="2">
    <source>
        <dbReference type="ARBA" id="ARBA00022645"/>
    </source>
</evidence>
<evidence type="ECO:0000256" key="5">
    <source>
        <dbReference type="ARBA" id="ARBA00022825"/>
    </source>
</evidence>
<dbReference type="InterPro" id="IPR027478">
    <property type="entry name" value="LdcA_N"/>
</dbReference>
<dbReference type="CDD" id="cd07025">
    <property type="entry name" value="Peptidase_S66"/>
    <property type="match status" value="1"/>
</dbReference>
<evidence type="ECO:0000313" key="9">
    <source>
        <dbReference type="EMBL" id="TDO31667.1"/>
    </source>
</evidence>
<dbReference type="Pfam" id="PF02016">
    <property type="entry name" value="Peptidase_S66"/>
    <property type="match status" value="1"/>
</dbReference>
<dbReference type="InterPro" id="IPR040449">
    <property type="entry name" value="Peptidase_S66_N"/>
</dbReference>
<keyword evidence="5" id="KW-0720">Serine protease</keyword>
<feature type="active site" description="Nucleophile" evidence="6">
    <location>
        <position position="109"/>
    </location>
</feature>
<dbReference type="RefSeq" id="WP_133877737.1">
    <property type="nucleotide sequence ID" value="NZ_BOMD01000074.1"/>
</dbReference>
<evidence type="ECO:0000259" key="7">
    <source>
        <dbReference type="Pfam" id="PF02016"/>
    </source>
</evidence>
<feature type="active site" description="Charge relay system" evidence="6">
    <location>
        <position position="208"/>
    </location>
</feature>
<dbReference type="InterPro" id="IPR027461">
    <property type="entry name" value="Carboxypeptidase_A_C_sf"/>
</dbReference>
<evidence type="ECO:0000259" key="8">
    <source>
        <dbReference type="Pfam" id="PF17676"/>
    </source>
</evidence>
<dbReference type="InterPro" id="IPR029062">
    <property type="entry name" value="Class_I_gatase-like"/>
</dbReference>
<feature type="domain" description="LD-carboxypeptidase N-terminal" evidence="7">
    <location>
        <begin position="13"/>
        <end position="129"/>
    </location>
</feature>
<dbReference type="Pfam" id="PF17676">
    <property type="entry name" value="Peptidase_S66C"/>
    <property type="match status" value="1"/>
</dbReference>
<dbReference type="GO" id="GO:0004180">
    <property type="term" value="F:carboxypeptidase activity"/>
    <property type="evidence" value="ECO:0007669"/>
    <property type="project" value="UniProtKB-KW"/>
</dbReference>
<keyword evidence="2 9" id="KW-0121">Carboxypeptidase</keyword>
<dbReference type="Gene3D" id="3.50.30.60">
    <property type="entry name" value="LD-carboxypeptidase A C-terminal domain-like"/>
    <property type="match status" value="1"/>
</dbReference>
<dbReference type="OrthoDB" id="9807329at2"/>
<keyword evidence="3" id="KW-0645">Protease</keyword>
<reference evidence="9 10" key="1">
    <citation type="submission" date="2019-03" db="EMBL/GenBank/DDBJ databases">
        <title>Sequencing the genomes of 1000 actinobacteria strains.</title>
        <authorList>
            <person name="Klenk H.-P."/>
        </authorList>
    </citation>
    <scope>NUCLEOTIDE SEQUENCE [LARGE SCALE GENOMIC DNA]</scope>
    <source>
        <strain evidence="9 10">DSM 43805</strain>
    </source>
</reference>
<dbReference type="PANTHER" id="PTHR30237:SF2">
    <property type="entry name" value="MUREIN TETRAPEPTIDE CARBOXYPEPTIDASE"/>
    <property type="match status" value="1"/>
</dbReference>
<proteinExistence type="inferred from homology"/>
<protein>
    <submittedName>
        <fullName evidence="9">Muramoyltetrapeptide carboxypeptidase</fullName>
    </submittedName>
</protein>
<sequence length="306" mass="32341">MVRAERLQVGDLVALVSPSGASDGGRVAATVAALEGWGLRVRLGEHAAGRHLFFAGTDEQRLADLNGALRDPEVRGVFCLRGGYGMQRIVDRVDFGAVRDDPKVVIGFSDVTALHLALWREAGLVTVHGPTAGQFERGAASVTVRAARRAVMQAEPVTVPADAEELTYGVRVEGVAEGTLLGGNLVMLATTVGTRHALATEGAILLLEDVDEEPYRIDRMLVHLRRAGWFDGVRGIALGQFTNCVDRNPHYPPVVDVLREQLAGLGVPVLGGLPIGHGDEQVAVGLGVHARLDAATGTLKVGPAVR</sequence>
<feature type="active site" description="Charge relay system" evidence="6">
    <location>
        <position position="277"/>
    </location>
</feature>
<evidence type="ECO:0000256" key="6">
    <source>
        <dbReference type="PIRSR" id="PIRSR028757-1"/>
    </source>
</evidence>
<evidence type="ECO:0000313" key="10">
    <source>
        <dbReference type="Proteomes" id="UP000294901"/>
    </source>
</evidence>
<keyword evidence="10" id="KW-1185">Reference proteome</keyword>
<dbReference type="GO" id="GO:0008236">
    <property type="term" value="F:serine-type peptidase activity"/>
    <property type="evidence" value="ECO:0007669"/>
    <property type="project" value="UniProtKB-KW"/>
</dbReference>
<dbReference type="Proteomes" id="UP000294901">
    <property type="component" value="Unassembled WGS sequence"/>
</dbReference>
<dbReference type="InterPro" id="IPR003507">
    <property type="entry name" value="S66_fam"/>
</dbReference>
<comment type="caution">
    <text evidence="9">The sequence shown here is derived from an EMBL/GenBank/DDBJ whole genome shotgun (WGS) entry which is preliminary data.</text>
</comment>
<keyword evidence="4" id="KW-0378">Hydrolase</keyword>
<feature type="domain" description="LD-carboxypeptidase C-terminal" evidence="8">
    <location>
        <begin position="177"/>
        <end position="292"/>
    </location>
</feature>
<evidence type="ECO:0000256" key="1">
    <source>
        <dbReference type="ARBA" id="ARBA00010233"/>
    </source>
</evidence>
<dbReference type="SUPFAM" id="SSF141986">
    <property type="entry name" value="LD-carboxypeptidase A C-terminal domain-like"/>
    <property type="match status" value="1"/>
</dbReference>
<accession>A0A4R6J909</accession>
<dbReference type="PIRSF" id="PIRSF028757">
    <property type="entry name" value="LD-carboxypeptidase"/>
    <property type="match status" value="1"/>
</dbReference>
<gene>
    <name evidence="9" type="ORF">C8E87_7093</name>
</gene>
<dbReference type="EMBL" id="SNWR01000002">
    <property type="protein sequence ID" value="TDO31667.1"/>
    <property type="molecule type" value="Genomic_DNA"/>
</dbReference>
<evidence type="ECO:0000256" key="4">
    <source>
        <dbReference type="ARBA" id="ARBA00022801"/>
    </source>
</evidence>
<dbReference type="GO" id="GO:0006508">
    <property type="term" value="P:proteolysis"/>
    <property type="evidence" value="ECO:0007669"/>
    <property type="project" value="UniProtKB-KW"/>
</dbReference>
<name>A0A4R6J909_9ACTN</name>
<organism evidence="9 10">
    <name type="scientific">Paractinoplanes brasiliensis</name>
    <dbReference type="NCBI Taxonomy" id="52695"/>
    <lineage>
        <taxon>Bacteria</taxon>
        <taxon>Bacillati</taxon>
        <taxon>Actinomycetota</taxon>
        <taxon>Actinomycetes</taxon>
        <taxon>Micromonosporales</taxon>
        <taxon>Micromonosporaceae</taxon>
        <taxon>Paractinoplanes</taxon>
    </lineage>
</organism>